<evidence type="ECO:0000313" key="3">
    <source>
        <dbReference type="Proteomes" id="UP001153069"/>
    </source>
</evidence>
<name>A0A9N8HL38_9STRA</name>
<comment type="caution">
    <text evidence="2">The sequence shown here is derived from an EMBL/GenBank/DDBJ whole genome shotgun (WGS) entry which is preliminary data.</text>
</comment>
<dbReference type="PANTHER" id="PTHR30348">
    <property type="entry name" value="UNCHARACTERIZED PROTEIN YECE"/>
    <property type="match status" value="1"/>
</dbReference>
<evidence type="ECO:0000313" key="2">
    <source>
        <dbReference type="EMBL" id="CAB9516627.1"/>
    </source>
</evidence>
<keyword evidence="3" id="KW-1185">Reference proteome</keyword>
<dbReference type="OrthoDB" id="10267663at2759"/>
<accession>A0A9N8HL38</accession>
<dbReference type="PANTHER" id="PTHR30348:SF4">
    <property type="entry name" value="DUF72 DOMAIN-CONTAINING PROTEIN"/>
    <property type="match status" value="1"/>
</dbReference>
<protein>
    <recommendedName>
        <fullName evidence="4">DUF72 domain-containing protein</fullName>
    </recommendedName>
</protein>
<sequence>MRRADEERWQKMMNNDNNGSSVSSLSDVYIGTAGYSYAHWRQGVFYPGHTTQNQELRHYSGIFPTVEINASFHGVPRLETLQSWAQKSKDGFVFSFKVPQAVTHESRLENIQEALTFFLQRLQEGIMPNEKVGPILFQLPPSLPKNIDRLNEIAALVAPHNNNNLRVAFEFRHASWYNDPDVNAVMKRHNFAMCQNISPDNSTLRGESTTASWHYMRCHKRADRLVTQYTDEQLDSLAEEMVARRKRGLVQYCYFLNDHEGNGPRNAKTLMRFIQQRTNNNKSALVHNWKPDPTETSITSLFAKQQQTNDNDNQSAPTKAIISSPTSSSKRKTRETPKSKATTKTLHSFFSPADTSQQPPMKATPSKRPKLVANNNAMKKKGQITDFFAKK</sequence>
<feature type="compositionally biased region" description="Polar residues" evidence="1">
    <location>
        <begin position="342"/>
        <end position="359"/>
    </location>
</feature>
<proteinExistence type="predicted"/>
<feature type="compositionally biased region" description="Polar residues" evidence="1">
    <location>
        <begin position="305"/>
        <end position="317"/>
    </location>
</feature>
<dbReference type="InterPro" id="IPR002763">
    <property type="entry name" value="DUF72"/>
</dbReference>
<dbReference type="AlphaFoldDB" id="A0A9N8HL38"/>
<dbReference type="EMBL" id="CAICTM010000795">
    <property type="protein sequence ID" value="CAB9516627.1"/>
    <property type="molecule type" value="Genomic_DNA"/>
</dbReference>
<dbReference type="SUPFAM" id="SSF117396">
    <property type="entry name" value="TM1631-like"/>
    <property type="match status" value="1"/>
</dbReference>
<organism evidence="2 3">
    <name type="scientific">Seminavis robusta</name>
    <dbReference type="NCBI Taxonomy" id="568900"/>
    <lineage>
        <taxon>Eukaryota</taxon>
        <taxon>Sar</taxon>
        <taxon>Stramenopiles</taxon>
        <taxon>Ochrophyta</taxon>
        <taxon>Bacillariophyta</taxon>
        <taxon>Bacillariophyceae</taxon>
        <taxon>Bacillariophycidae</taxon>
        <taxon>Naviculales</taxon>
        <taxon>Naviculaceae</taxon>
        <taxon>Seminavis</taxon>
    </lineage>
</organism>
<evidence type="ECO:0000256" key="1">
    <source>
        <dbReference type="SAM" id="MobiDB-lite"/>
    </source>
</evidence>
<reference evidence="2" key="1">
    <citation type="submission" date="2020-06" db="EMBL/GenBank/DDBJ databases">
        <authorList>
            <consortium name="Plant Systems Biology data submission"/>
        </authorList>
    </citation>
    <scope>NUCLEOTIDE SEQUENCE</scope>
    <source>
        <strain evidence="2">D6</strain>
    </source>
</reference>
<evidence type="ECO:0008006" key="4">
    <source>
        <dbReference type="Google" id="ProtNLM"/>
    </source>
</evidence>
<dbReference type="Gene3D" id="3.20.20.410">
    <property type="entry name" value="Protein of unknown function UPF0759"/>
    <property type="match status" value="1"/>
</dbReference>
<dbReference type="InterPro" id="IPR036520">
    <property type="entry name" value="UPF0759_sf"/>
</dbReference>
<dbReference type="Pfam" id="PF01904">
    <property type="entry name" value="DUF72"/>
    <property type="match status" value="1"/>
</dbReference>
<feature type="compositionally biased region" description="Low complexity" evidence="1">
    <location>
        <begin position="318"/>
        <end position="328"/>
    </location>
</feature>
<feature type="region of interest" description="Disordered" evidence="1">
    <location>
        <begin position="305"/>
        <end position="391"/>
    </location>
</feature>
<dbReference type="Proteomes" id="UP001153069">
    <property type="component" value="Unassembled WGS sequence"/>
</dbReference>
<gene>
    <name evidence="2" type="ORF">SEMRO_796_G203710.1</name>
</gene>